<dbReference type="SUPFAM" id="SSF55785">
    <property type="entry name" value="PYP-like sensor domain (PAS domain)"/>
    <property type="match status" value="1"/>
</dbReference>
<evidence type="ECO:0000256" key="7">
    <source>
        <dbReference type="ARBA" id="ARBA00022840"/>
    </source>
</evidence>
<evidence type="ECO:0000313" key="10">
    <source>
        <dbReference type="EMBL" id="RIJ26196.1"/>
    </source>
</evidence>
<dbReference type="Pfam" id="PF00512">
    <property type="entry name" value="HisKA"/>
    <property type="match status" value="1"/>
</dbReference>
<dbReference type="GO" id="GO:0005524">
    <property type="term" value="F:ATP binding"/>
    <property type="evidence" value="ECO:0007669"/>
    <property type="project" value="UniProtKB-KW"/>
</dbReference>
<accession>A0A399R3T5</accession>
<dbReference type="Gene3D" id="3.30.450.20">
    <property type="entry name" value="PAS domain"/>
    <property type="match status" value="1"/>
</dbReference>
<dbReference type="InterPro" id="IPR000014">
    <property type="entry name" value="PAS"/>
</dbReference>
<dbReference type="SMART" id="SM00387">
    <property type="entry name" value="HATPase_c"/>
    <property type="match status" value="1"/>
</dbReference>
<dbReference type="PRINTS" id="PR00344">
    <property type="entry name" value="BCTRLSENSOR"/>
</dbReference>
<dbReference type="SMART" id="SM00388">
    <property type="entry name" value="HisKA"/>
    <property type="match status" value="1"/>
</dbReference>
<dbReference type="InterPro" id="IPR005467">
    <property type="entry name" value="His_kinase_dom"/>
</dbReference>
<dbReference type="InterPro" id="IPR004358">
    <property type="entry name" value="Sig_transdc_His_kin-like_C"/>
</dbReference>
<keyword evidence="11" id="KW-1185">Reference proteome</keyword>
<evidence type="ECO:0000256" key="3">
    <source>
        <dbReference type="ARBA" id="ARBA00022553"/>
    </source>
</evidence>
<keyword evidence="5" id="KW-0547">Nucleotide-binding</keyword>
<reference evidence="10 11" key="1">
    <citation type="submission" date="2018-08" db="EMBL/GenBank/DDBJ databases">
        <title>Henriciella mobilis sp. nov., isolated from seawater.</title>
        <authorList>
            <person name="Cheng H."/>
            <person name="Wu Y.-H."/>
            <person name="Xu X.-W."/>
            <person name="Guo L.-L."/>
        </authorList>
    </citation>
    <scope>NUCLEOTIDE SEQUENCE [LARGE SCALE GENOMIC DNA]</scope>
    <source>
        <strain evidence="10 11">CCUG66934</strain>
    </source>
</reference>
<keyword evidence="8" id="KW-0902">Two-component regulatory system</keyword>
<dbReference type="Pfam" id="PF02518">
    <property type="entry name" value="HATPase_c"/>
    <property type="match status" value="1"/>
</dbReference>
<evidence type="ECO:0000256" key="4">
    <source>
        <dbReference type="ARBA" id="ARBA00022679"/>
    </source>
</evidence>
<keyword evidence="3" id="KW-0597">Phosphoprotein</keyword>
<dbReference type="CDD" id="cd00082">
    <property type="entry name" value="HisKA"/>
    <property type="match status" value="1"/>
</dbReference>
<keyword evidence="7" id="KW-0067">ATP-binding</keyword>
<keyword evidence="6" id="KW-0418">Kinase</keyword>
<evidence type="ECO:0000313" key="11">
    <source>
        <dbReference type="Proteomes" id="UP000265431"/>
    </source>
</evidence>
<protein>
    <recommendedName>
        <fullName evidence="2">histidine kinase</fullName>
        <ecNumber evidence="2">2.7.13.3</ecNumber>
    </recommendedName>
</protein>
<dbReference type="InterPro" id="IPR003661">
    <property type="entry name" value="HisK_dim/P_dom"/>
</dbReference>
<evidence type="ECO:0000256" key="5">
    <source>
        <dbReference type="ARBA" id="ARBA00022741"/>
    </source>
</evidence>
<dbReference type="InterPro" id="IPR036890">
    <property type="entry name" value="HATPase_C_sf"/>
</dbReference>
<comment type="catalytic activity">
    <reaction evidence="1">
        <text>ATP + protein L-histidine = ADP + protein N-phospho-L-histidine.</text>
        <dbReference type="EC" id="2.7.13.3"/>
    </reaction>
</comment>
<dbReference type="PANTHER" id="PTHR43065">
    <property type="entry name" value="SENSOR HISTIDINE KINASE"/>
    <property type="match status" value="1"/>
</dbReference>
<dbReference type="AlphaFoldDB" id="A0A399R3T5"/>
<dbReference type="PROSITE" id="PS50109">
    <property type="entry name" value="HIS_KIN"/>
    <property type="match status" value="1"/>
</dbReference>
<evidence type="ECO:0000256" key="2">
    <source>
        <dbReference type="ARBA" id="ARBA00012438"/>
    </source>
</evidence>
<gene>
    <name evidence="10" type="ORF">D1224_00835</name>
</gene>
<evidence type="ECO:0000256" key="8">
    <source>
        <dbReference type="ARBA" id="ARBA00023012"/>
    </source>
</evidence>
<dbReference type="InterPro" id="IPR003594">
    <property type="entry name" value="HATPase_dom"/>
</dbReference>
<keyword evidence="4" id="KW-0808">Transferase</keyword>
<dbReference type="RefSeq" id="WP_119378048.1">
    <property type="nucleotide sequence ID" value="NZ_QWGB01000003.1"/>
</dbReference>
<feature type="domain" description="Histidine kinase" evidence="9">
    <location>
        <begin position="126"/>
        <end position="346"/>
    </location>
</feature>
<dbReference type="EC" id="2.7.13.3" evidence="2"/>
<name>A0A399R3T5_9PROT</name>
<proteinExistence type="predicted"/>
<dbReference type="InterPro" id="IPR035965">
    <property type="entry name" value="PAS-like_dom_sf"/>
</dbReference>
<dbReference type="SUPFAM" id="SSF47384">
    <property type="entry name" value="Homodimeric domain of signal transducing histidine kinase"/>
    <property type="match status" value="1"/>
</dbReference>
<dbReference type="InterPro" id="IPR036097">
    <property type="entry name" value="HisK_dim/P_sf"/>
</dbReference>
<dbReference type="SUPFAM" id="SSF55874">
    <property type="entry name" value="ATPase domain of HSP90 chaperone/DNA topoisomerase II/histidine kinase"/>
    <property type="match status" value="1"/>
</dbReference>
<dbReference type="SMART" id="SM00091">
    <property type="entry name" value="PAS"/>
    <property type="match status" value="1"/>
</dbReference>
<evidence type="ECO:0000256" key="1">
    <source>
        <dbReference type="ARBA" id="ARBA00000085"/>
    </source>
</evidence>
<dbReference type="OrthoDB" id="9789238at2"/>
<dbReference type="Gene3D" id="3.30.565.10">
    <property type="entry name" value="Histidine kinase-like ATPase, C-terminal domain"/>
    <property type="match status" value="1"/>
</dbReference>
<dbReference type="EMBL" id="QWGB01000003">
    <property type="protein sequence ID" value="RIJ26196.1"/>
    <property type="molecule type" value="Genomic_DNA"/>
</dbReference>
<sequence length="350" mass="38246">MNEKTNLSDLIPVAILQIDNRRNIISANTEAQIILGHSLASLQGHNLSEFVYHDSPLFELLDRVTSEEGDISSHGLTIAGPSAVRSKLYDIRLRPGPEDTIILAIAEALVRDPSDSAVGISGFGRILGHEVKNPLAGISGAAQLLLRNAKDDEVPLLEIIKSEASRIERLVSRLSAFELFSAPRRDRFNIHQLLDKILIAEEAAHGGKIMLKRAYDPSLPEILGDEDHLHEAFQNIVRNAAEAASETAGQGQVTLQTAFETGFAFSSKRNARRLQRAIRITIEDNGKGISSETRDQMFDMFSSTKAGGRGLGLSVVSEVVAAHEGRIKVESKPGQTKFSVFLPMKRDTVQ</sequence>
<comment type="caution">
    <text evidence="10">The sequence shown here is derived from an EMBL/GenBank/DDBJ whole genome shotgun (WGS) entry which is preliminary data.</text>
</comment>
<organism evidence="10 11">
    <name type="scientific">Henriciella barbarensis</name>
    <dbReference type="NCBI Taxonomy" id="86342"/>
    <lineage>
        <taxon>Bacteria</taxon>
        <taxon>Pseudomonadati</taxon>
        <taxon>Pseudomonadota</taxon>
        <taxon>Alphaproteobacteria</taxon>
        <taxon>Hyphomonadales</taxon>
        <taxon>Hyphomonadaceae</taxon>
        <taxon>Henriciella</taxon>
    </lineage>
</organism>
<dbReference type="Proteomes" id="UP000265431">
    <property type="component" value="Unassembled WGS sequence"/>
</dbReference>
<dbReference type="PANTHER" id="PTHR43065:SF10">
    <property type="entry name" value="PEROXIDE STRESS-ACTIVATED HISTIDINE KINASE MAK3"/>
    <property type="match status" value="1"/>
</dbReference>
<evidence type="ECO:0000256" key="6">
    <source>
        <dbReference type="ARBA" id="ARBA00022777"/>
    </source>
</evidence>
<dbReference type="GO" id="GO:0000155">
    <property type="term" value="F:phosphorelay sensor kinase activity"/>
    <property type="evidence" value="ECO:0007669"/>
    <property type="project" value="InterPro"/>
</dbReference>
<evidence type="ECO:0000259" key="9">
    <source>
        <dbReference type="PROSITE" id="PS50109"/>
    </source>
</evidence>
<dbReference type="CDD" id="cd00130">
    <property type="entry name" value="PAS"/>
    <property type="match status" value="1"/>
</dbReference>
<dbReference type="Gene3D" id="1.10.287.130">
    <property type="match status" value="1"/>
</dbReference>